<sequence length="178" mass="19032">MVQQHRQRISFSAAMSSRLFLVLLFLVAFSELCVCTELRLTADQVGEIPPSKNLDSSPPGGTAIDGITHSAFLKAGYGDSLLGGPRKFHQHQQQRPNCPKGCRGLPGLHVCCGTSGCKNILRNRYHCGACHRPCPFGQACCEGFCVDTMDDENHCGKCGMACAAGVACIFGMCGYSLG</sequence>
<comment type="similarity">
    <text evidence="1">Belongs to the STIG1 family.</text>
</comment>
<dbReference type="Pfam" id="PF04885">
    <property type="entry name" value="Stig1"/>
    <property type="match status" value="1"/>
</dbReference>
<dbReference type="PANTHER" id="PTHR33227">
    <property type="entry name" value="STIGMA-SPECIFIC STIG1-LIKE PROTEIN 3"/>
    <property type="match status" value="1"/>
</dbReference>
<evidence type="ECO:0000313" key="4">
    <source>
        <dbReference type="EMBL" id="VVW01045.1"/>
    </source>
</evidence>
<feature type="signal peptide" evidence="3">
    <location>
        <begin position="1"/>
        <end position="35"/>
    </location>
</feature>
<evidence type="ECO:0000256" key="3">
    <source>
        <dbReference type="SAM" id="SignalP"/>
    </source>
</evidence>
<feature type="chain" id="PRO_5023846895" description="4Fe-4S ferredoxin-type domain-containing protein" evidence="3">
    <location>
        <begin position="36"/>
        <end position="178"/>
    </location>
</feature>
<dbReference type="AlphaFoldDB" id="A0A5K1AGE1"/>
<name>A0A5K1AGE1_9MAGN</name>
<evidence type="ECO:0000256" key="1">
    <source>
        <dbReference type="ARBA" id="ARBA00006010"/>
    </source>
</evidence>
<keyword evidence="2 3" id="KW-0732">Signal</keyword>
<organism evidence="4">
    <name type="scientific">Nymphaea colorata</name>
    <name type="common">pocket water lily</name>
    <dbReference type="NCBI Taxonomy" id="210225"/>
    <lineage>
        <taxon>Eukaryota</taxon>
        <taxon>Viridiplantae</taxon>
        <taxon>Streptophyta</taxon>
        <taxon>Embryophyta</taxon>
        <taxon>Tracheophyta</taxon>
        <taxon>Spermatophyta</taxon>
        <taxon>Magnoliopsida</taxon>
        <taxon>Nymphaeales</taxon>
        <taxon>Nymphaeaceae</taxon>
        <taxon>Nymphaea</taxon>
    </lineage>
</organism>
<gene>
    <name evidence="4" type="ORF">NYM_LOCUS13872</name>
</gene>
<proteinExistence type="inferred from homology"/>
<accession>A0A5K1AGE1</accession>
<evidence type="ECO:0008006" key="5">
    <source>
        <dbReference type="Google" id="ProtNLM"/>
    </source>
</evidence>
<dbReference type="InterPro" id="IPR006969">
    <property type="entry name" value="Stig-like"/>
</dbReference>
<dbReference type="PANTHER" id="PTHR33227:SF54">
    <property type="entry name" value="PROTEIN STIG1"/>
    <property type="match status" value="1"/>
</dbReference>
<dbReference type="Gramene" id="NC2G0285500.1">
    <property type="protein sequence ID" value="NC2G0285500.1:cds"/>
    <property type="gene ID" value="NC2G0285500"/>
</dbReference>
<reference evidence="4" key="1">
    <citation type="submission" date="2019-09" db="EMBL/GenBank/DDBJ databases">
        <authorList>
            <person name="Zhang L."/>
        </authorList>
    </citation>
    <scope>NUCLEOTIDE SEQUENCE</scope>
</reference>
<dbReference type="EMBL" id="LR721780">
    <property type="protein sequence ID" value="VVW01045.1"/>
    <property type="molecule type" value="Genomic_DNA"/>
</dbReference>
<protein>
    <recommendedName>
        <fullName evidence="5">4Fe-4S ferredoxin-type domain-containing protein</fullName>
    </recommendedName>
</protein>
<evidence type="ECO:0000256" key="2">
    <source>
        <dbReference type="ARBA" id="ARBA00022729"/>
    </source>
</evidence>